<organism evidence="1 2">
    <name type="scientific">Thermogutta terrifontis</name>
    <dbReference type="NCBI Taxonomy" id="1331910"/>
    <lineage>
        <taxon>Bacteria</taxon>
        <taxon>Pseudomonadati</taxon>
        <taxon>Planctomycetota</taxon>
        <taxon>Planctomycetia</taxon>
        <taxon>Pirellulales</taxon>
        <taxon>Thermoguttaceae</taxon>
        <taxon>Thermogutta</taxon>
    </lineage>
</organism>
<protein>
    <submittedName>
        <fullName evidence="1">Uncharacterized protein</fullName>
    </submittedName>
</protein>
<dbReference type="EMBL" id="CP018477">
    <property type="protein sequence ID" value="ASV74602.1"/>
    <property type="molecule type" value="Genomic_DNA"/>
</dbReference>
<gene>
    <name evidence="1" type="ORF">THTE_2000</name>
</gene>
<name>A0A286RF87_9BACT</name>
<keyword evidence="2" id="KW-1185">Reference proteome</keyword>
<sequence>MAEPLRKTQNVFAVQKLFKGLSLNRGVGKDCYGVSPIGLQGSMYLS</sequence>
<proteinExistence type="predicted"/>
<evidence type="ECO:0000313" key="1">
    <source>
        <dbReference type="EMBL" id="ASV74602.1"/>
    </source>
</evidence>
<dbReference type="AlphaFoldDB" id="A0A286RF87"/>
<reference evidence="1 2" key="1">
    <citation type="journal article" name="Front. Microbiol.">
        <title>Sugar Metabolism of the First Thermophilic Planctomycete Thermogutta terrifontis: Comparative Genomic and Transcriptomic Approaches.</title>
        <authorList>
            <person name="Elcheninov A.G."/>
            <person name="Menzel P."/>
            <person name="Gudbergsdottir S.R."/>
            <person name="Slesarev A.I."/>
            <person name="Kadnikov V.V."/>
            <person name="Krogh A."/>
            <person name="Bonch-Osmolovskaya E.A."/>
            <person name="Peng X."/>
            <person name="Kublanov I.V."/>
        </authorList>
    </citation>
    <scope>NUCLEOTIDE SEQUENCE [LARGE SCALE GENOMIC DNA]</scope>
    <source>
        <strain evidence="1 2">R1</strain>
    </source>
</reference>
<evidence type="ECO:0000313" key="2">
    <source>
        <dbReference type="Proteomes" id="UP000215086"/>
    </source>
</evidence>
<accession>A0A286RF87</accession>
<dbReference type="Proteomes" id="UP000215086">
    <property type="component" value="Chromosome"/>
</dbReference>
<dbReference type="KEGG" id="ttf:THTE_2000"/>